<evidence type="ECO:0000256" key="1">
    <source>
        <dbReference type="SAM" id="Coils"/>
    </source>
</evidence>
<dbReference type="EMBL" id="QLMH01000039">
    <property type="protein sequence ID" value="RAK14021.1"/>
    <property type="molecule type" value="Genomic_DNA"/>
</dbReference>
<name>A0A327Y0W3_9BACL</name>
<dbReference type="OrthoDB" id="9846350at2"/>
<keyword evidence="1" id="KW-0175">Coiled coil</keyword>
<protein>
    <submittedName>
        <fullName evidence="2">Uncharacterized protein</fullName>
    </submittedName>
</protein>
<dbReference type="AlphaFoldDB" id="A0A327Y0W3"/>
<evidence type="ECO:0000313" key="2">
    <source>
        <dbReference type="EMBL" id="RAK14021.1"/>
    </source>
</evidence>
<feature type="coiled-coil region" evidence="1">
    <location>
        <begin position="178"/>
        <end position="223"/>
    </location>
</feature>
<gene>
    <name evidence="2" type="ORF">B0I26_1394</name>
</gene>
<reference evidence="2 3" key="1">
    <citation type="submission" date="2018-06" db="EMBL/GenBank/DDBJ databases">
        <title>Genomic Encyclopedia of Type Strains, Phase III (KMG-III): the genomes of soil and plant-associated and newly described type strains.</title>
        <authorList>
            <person name="Whitman W."/>
        </authorList>
    </citation>
    <scope>NUCLEOTIDE SEQUENCE [LARGE SCALE GENOMIC DNA]</scope>
    <source>
        <strain evidence="2 3">CGMCC 1.8979</strain>
    </source>
</reference>
<organism evidence="2 3">
    <name type="scientific">Paranoxybacillus vitaminiphilus</name>
    <dbReference type="NCBI Taxonomy" id="581036"/>
    <lineage>
        <taxon>Bacteria</taxon>
        <taxon>Bacillati</taxon>
        <taxon>Bacillota</taxon>
        <taxon>Bacilli</taxon>
        <taxon>Bacillales</taxon>
        <taxon>Anoxybacillaceae</taxon>
        <taxon>Paranoxybacillus</taxon>
    </lineage>
</organism>
<accession>A0A327Y0W3</accession>
<keyword evidence="3" id="KW-1185">Reference proteome</keyword>
<sequence length="240" mass="27724">MGATDNKSLDLLLKKFNEILKNTENLNAVISNFSSVTEYFNEILIDIDEKFSITEINNLSNEAISKLNEIKSFNEYQLIERLQDIISESISEHLKVFKEEIENVIGKNQNSNQKIENQLKKINTLLNSINILLNSTNISEKGNLSDKKHGDMMVILQRIENDMKSLVQPFIPNHNEEIVKLRKMVLSLNTKLKRLEEDYEERILILENEVVQLKSEKEQILAQLDVTAHPIDISDDDLPF</sequence>
<dbReference type="Proteomes" id="UP000248555">
    <property type="component" value="Unassembled WGS sequence"/>
</dbReference>
<dbReference type="RefSeq" id="WP_111646666.1">
    <property type="nucleotide sequence ID" value="NZ_QLMH01000039.1"/>
</dbReference>
<evidence type="ECO:0000313" key="3">
    <source>
        <dbReference type="Proteomes" id="UP000248555"/>
    </source>
</evidence>
<proteinExistence type="predicted"/>
<feature type="coiled-coil region" evidence="1">
    <location>
        <begin position="98"/>
        <end position="128"/>
    </location>
</feature>
<comment type="caution">
    <text evidence="2">The sequence shown here is derived from an EMBL/GenBank/DDBJ whole genome shotgun (WGS) entry which is preliminary data.</text>
</comment>